<comment type="similarity">
    <text evidence="10">Belongs to the insect chemoreceptor superfamily. Heteromeric odorant receptor channel (TC 1.A.69) family.</text>
</comment>
<evidence type="ECO:0000256" key="6">
    <source>
        <dbReference type="ARBA" id="ARBA00022989"/>
    </source>
</evidence>
<feature type="transmembrane region" description="Helical" evidence="10">
    <location>
        <begin position="185"/>
        <end position="206"/>
    </location>
</feature>
<dbReference type="OrthoDB" id="7526871at2759"/>
<evidence type="ECO:0000256" key="9">
    <source>
        <dbReference type="ARBA" id="ARBA00023224"/>
    </source>
</evidence>
<evidence type="ECO:0000313" key="11">
    <source>
        <dbReference type="EMBL" id="EZA48937.1"/>
    </source>
</evidence>
<keyword evidence="7 10" id="KW-0472">Membrane</keyword>
<feature type="transmembrane region" description="Helical" evidence="10">
    <location>
        <begin position="268"/>
        <end position="291"/>
    </location>
</feature>
<organism evidence="11 12">
    <name type="scientific">Ooceraea biroi</name>
    <name type="common">Clonal raider ant</name>
    <name type="synonym">Cerapachys biroi</name>
    <dbReference type="NCBI Taxonomy" id="2015173"/>
    <lineage>
        <taxon>Eukaryota</taxon>
        <taxon>Metazoa</taxon>
        <taxon>Ecdysozoa</taxon>
        <taxon>Arthropoda</taxon>
        <taxon>Hexapoda</taxon>
        <taxon>Insecta</taxon>
        <taxon>Pterygota</taxon>
        <taxon>Neoptera</taxon>
        <taxon>Endopterygota</taxon>
        <taxon>Hymenoptera</taxon>
        <taxon>Apocrita</taxon>
        <taxon>Aculeata</taxon>
        <taxon>Formicoidea</taxon>
        <taxon>Formicidae</taxon>
        <taxon>Dorylinae</taxon>
        <taxon>Ooceraea</taxon>
    </lineage>
</organism>
<sequence>MYEIEESYYKVNRVFLKILGLWPYQQSYLAQLQKLLFSSVLLSFILVQCLAFFTMQFSTRLLLRILAFLFPTLFVTTEYCIFVIQADSVKLLLEQIRDDLTLLKNEMEIDIIKKYADDMKFITMAMIVTSYAGTGCFVMSQYLFPLMLDVILPLNASRSVELIVITEYCINREKYFWVLLFHEVLTVYVGLTTICSTGGATIMYLLHPCALFKVASYRIENVIDKNILAGPVPTRICLLQQRVVRAVLIHRRAIEYIELWSSSFMVPFTILIIIGVSSLSFNLFHLLQLVIIMDDPIEMYCALILTLYHVIYMFILNYGGQEVQNHGMQLFEAIYNGLWYTAPLHTQKLLLFLMQKATVKVNVVCGSIFVASMEGFVTLVSTAVSYFTVMYSTR</sequence>
<evidence type="ECO:0000256" key="4">
    <source>
        <dbReference type="ARBA" id="ARBA00022692"/>
    </source>
</evidence>
<dbReference type="GO" id="GO:0007165">
    <property type="term" value="P:signal transduction"/>
    <property type="evidence" value="ECO:0007669"/>
    <property type="project" value="UniProtKB-KW"/>
</dbReference>
<keyword evidence="3 10" id="KW-0716">Sensory transduction</keyword>
<evidence type="ECO:0000313" key="12">
    <source>
        <dbReference type="Proteomes" id="UP000053097"/>
    </source>
</evidence>
<keyword evidence="5 10" id="KW-0552">Olfaction</keyword>
<dbReference type="GO" id="GO:0005886">
    <property type="term" value="C:plasma membrane"/>
    <property type="evidence" value="ECO:0007669"/>
    <property type="project" value="UniProtKB-SubCell"/>
</dbReference>
<evidence type="ECO:0000256" key="1">
    <source>
        <dbReference type="ARBA" id="ARBA00004651"/>
    </source>
</evidence>
<keyword evidence="4 10" id="KW-0812">Transmembrane</keyword>
<dbReference type="PANTHER" id="PTHR21137:SF35">
    <property type="entry name" value="ODORANT RECEPTOR 19A-RELATED"/>
    <property type="match status" value="1"/>
</dbReference>
<evidence type="ECO:0000256" key="7">
    <source>
        <dbReference type="ARBA" id="ARBA00023136"/>
    </source>
</evidence>
<evidence type="ECO:0000256" key="2">
    <source>
        <dbReference type="ARBA" id="ARBA00022475"/>
    </source>
</evidence>
<keyword evidence="9 10" id="KW-0807">Transducer</keyword>
<name>A0A026VYT5_OOCBI</name>
<dbReference type="EMBL" id="KK107561">
    <property type="protein sequence ID" value="EZA48937.1"/>
    <property type="molecule type" value="Genomic_DNA"/>
</dbReference>
<keyword evidence="8 10" id="KW-0675">Receptor</keyword>
<reference evidence="11 12" key="1">
    <citation type="journal article" date="2014" name="Curr. Biol.">
        <title>The genome of the clonal raider ant Cerapachys biroi.</title>
        <authorList>
            <person name="Oxley P.R."/>
            <person name="Ji L."/>
            <person name="Fetter-Pruneda I."/>
            <person name="McKenzie S.K."/>
            <person name="Li C."/>
            <person name="Hu H."/>
            <person name="Zhang G."/>
            <person name="Kronauer D.J."/>
        </authorList>
    </citation>
    <scope>NUCLEOTIDE SEQUENCE [LARGE SCALE GENOMIC DNA]</scope>
</reference>
<dbReference type="Pfam" id="PF02949">
    <property type="entry name" value="7tm_6"/>
    <property type="match status" value="1"/>
</dbReference>
<proteinExistence type="inferred from homology"/>
<evidence type="ECO:0000256" key="8">
    <source>
        <dbReference type="ARBA" id="ARBA00023170"/>
    </source>
</evidence>
<accession>A0A026VYT5</accession>
<comment type="subcellular location">
    <subcellularLocation>
        <location evidence="1 10">Cell membrane</location>
        <topology evidence="1 10">Multi-pass membrane protein</topology>
    </subcellularLocation>
</comment>
<keyword evidence="6 10" id="KW-1133">Transmembrane helix</keyword>
<evidence type="ECO:0000256" key="3">
    <source>
        <dbReference type="ARBA" id="ARBA00022606"/>
    </source>
</evidence>
<feature type="transmembrane region" description="Helical" evidence="10">
    <location>
        <begin position="361"/>
        <end position="387"/>
    </location>
</feature>
<keyword evidence="12" id="KW-1185">Reference proteome</keyword>
<feature type="transmembrane region" description="Helical" evidence="10">
    <location>
        <begin position="121"/>
        <end position="144"/>
    </location>
</feature>
<dbReference type="PANTHER" id="PTHR21137">
    <property type="entry name" value="ODORANT RECEPTOR"/>
    <property type="match status" value="1"/>
</dbReference>
<gene>
    <name evidence="11" type="ORF">X777_12900</name>
</gene>
<feature type="transmembrane region" description="Helical" evidence="10">
    <location>
        <begin position="35"/>
        <end position="55"/>
    </location>
</feature>
<keyword evidence="2" id="KW-1003">Cell membrane</keyword>
<dbReference type="Proteomes" id="UP000053097">
    <property type="component" value="Unassembled WGS sequence"/>
</dbReference>
<dbReference type="OMA" id="IVITEYC"/>
<dbReference type="InterPro" id="IPR004117">
    <property type="entry name" value="7tm6_olfct_rcpt"/>
</dbReference>
<feature type="transmembrane region" description="Helical" evidence="10">
    <location>
        <begin position="61"/>
        <end position="84"/>
    </location>
</feature>
<dbReference type="AlphaFoldDB" id="A0A026VYT5"/>
<evidence type="ECO:0000256" key="10">
    <source>
        <dbReference type="RuleBase" id="RU351113"/>
    </source>
</evidence>
<feature type="transmembrane region" description="Helical" evidence="10">
    <location>
        <begin position="297"/>
        <end position="318"/>
    </location>
</feature>
<dbReference type="GO" id="GO:0005549">
    <property type="term" value="F:odorant binding"/>
    <property type="evidence" value="ECO:0007669"/>
    <property type="project" value="InterPro"/>
</dbReference>
<dbReference type="GO" id="GO:0004984">
    <property type="term" value="F:olfactory receptor activity"/>
    <property type="evidence" value="ECO:0007669"/>
    <property type="project" value="InterPro"/>
</dbReference>
<evidence type="ECO:0000256" key="5">
    <source>
        <dbReference type="ARBA" id="ARBA00022725"/>
    </source>
</evidence>
<protein>
    <recommendedName>
        <fullName evidence="10">Odorant receptor</fullName>
    </recommendedName>
</protein>